<dbReference type="GO" id="GO:0004636">
    <property type="term" value="F:phosphoribosyl-ATP diphosphatase activity"/>
    <property type="evidence" value="ECO:0007669"/>
    <property type="project" value="UniProtKB-UniRule"/>
</dbReference>
<dbReference type="Pfam" id="PF01503">
    <property type="entry name" value="PRA-PH"/>
    <property type="match status" value="1"/>
</dbReference>
<dbReference type="RefSeq" id="WP_014967894.1">
    <property type="nucleotide sequence ID" value="NC_018664.1"/>
</dbReference>
<dbReference type="HOGENOM" id="CLU_123337_0_0_9"/>
<dbReference type="Proteomes" id="UP000006094">
    <property type="component" value="Chromosome"/>
</dbReference>
<keyword evidence="8 10" id="KW-0067">ATP-binding</keyword>
<dbReference type="NCBIfam" id="NF001611">
    <property type="entry name" value="PRK00400.1-3"/>
    <property type="match status" value="1"/>
</dbReference>
<dbReference type="KEGG" id="cad:Curi_c17510"/>
<dbReference type="STRING" id="1128398.Curi_c17510"/>
<dbReference type="PANTHER" id="PTHR42945:SF9">
    <property type="entry name" value="HISTIDINE BIOSYNTHESIS BIFUNCTIONAL PROTEIN HISIE"/>
    <property type="match status" value="1"/>
</dbReference>
<evidence type="ECO:0000256" key="5">
    <source>
        <dbReference type="ARBA" id="ARBA00022605"/>
    </source>
</evidence>
<dbReference type="InterPro" id="IPR008179">
    <property type="entry name" value="HisE"/>
</dbReference>
<comment type="pathway">
    <text evidence="3 10">Amino-acid biosynthesis; L-histidine biosynthesis; L-histidine from 5-phospho-alpha-D-ribose 1-diphosphate: step 2/9.</text>
</comment>
<dbReference type="FunFam" id="1.10.287.1080:FF:000002">
    <property type="entry name" value="Histidine biosynthesis bifunctional protein HisIE"/>
    <property type="match status" value="1"/>
</dbReference>
<dbReference type="PATRIC" id="fig|1128398.3.peg.1798"/>
<dbReference type="AlphaFoldDB" id="K0AY95"/>
<dbReference type="EMBL" id="CP003326">
    <property type="protein sequence ID" value="AFS78758.1"/>
    <property type="molecule type" value="Genomic_DNA"/>
</dbReference>
<keyword evidence="6 10" id="KW-0547">Nucleotide-binding</keyword>
<evidence type="ECO:0000256" key="4">
    <source>
        <dbReference type="ARBA" id="ARBA00022490"/>
    </source>
</evidence>
<evidence type="ECO:0000256" key="6">
    <source>
        <dbReference type="ARBA" id="ARBA00022741"/>
    </source>
</evidence>
<organism evidence="11 12">
    <name type="scientific">Gottschalkia acidurici (strain ATCC 7906 / DSM 604 / BCRC 14475 / CIP 104303 / KCTC 5404 / NCIMB 10678 / 9a)</name>
    <name type="common">Clostridium acidurici</name>
    <dbReference type="NCBI Taxonomy" id="1128398"/>
    <lineage>
        <taxon>Bacteria</taxon>
        <taxon>Bacillati</taxon>
        <taxon>Bacillota</taxon>
        <taxon>Tissierellia</taxon>
        <taxon>Tissierellales</taxon>
        <taxon>Gottschalkiaceae</taxon>
        <taxon>Gottschalkia</taxon>
    </lineage>
</organism>
<evidence type="ECO:0000256" key="9">
    <source>
        <dbReference type="ARBA" id="ARBA00023102"/>
    </source>
</evidence>
<evidence type="ECO:0000256" key="3">
    <source>
        <dbReference type="ARBA" id="ARBA00005204"/>
    </source>
</evidence>
<dbReference type="SUPFAM" id="SSF101386">
    <property type="entry name" value="all-alpha NTP pyrophosphatases"/>
    <property type="match status" value="1"/>
</dbReference>
<dbReference type="EC" id="3.6.1.31" evidence="10"/>
<proteinExistence type="inferred from homology"/>
<keyword evidence="5 10" id="KW-0028">Amino-acid biosynthesis</keyword>
<dbReference type="GO" id="GO:0000105">
    <property type="term" value="P:L-histidine biosynthetic process"/>
    <property type="evidence" value="ECO:0007669"/>
    <property type="project" value="UniProtKB-UniRule"/>
</dbReference>
<evidence type="ECO:0000256" key="10">
    <source>
        <dbReference type="HAMAP-Rule" id="MF_01020"/>
    </source>
</evidence>
<name>K0AY95_GOTA9</name>
<comment type="catalytic activity">
    <reaction evidence="1 10">
        <text>1-(5-phospho-beta-D-ribosyl)-ATP + H2O = 1-(5-phospho-beta-D-ribosyl)-5'-AMP + diphosphate + H(+)</text>
        <dbReference type="Rhea" id="RHEA:22828"/>
        <dbReference type="ChEBI" id="CHEBI:15377"/>
        <dbReference type="ChEBI" id="CHEBI:15378"/>
        <dbReference type="ChEBI" id="CHEBI:33019"/>
        <dbReference type="ChEBI" id="CHEBI:59457"/>
        <dbReference type="ChEBI" id="CHEBI:73183"/>
        <dbReference type="EC" id="3.6.1.31"/>
    </reaction>
</comment>
<dbReference type="NCBIfam" id="TIGR03188">
    <property type="entry name" value="histidine_hisI"/>
    <property type="match status" value="1"/>
</dbReference>
<reference evidence="11 12" key="1">
    <citation type="journal article" date="2012" name="PLoS ONE">
        <title>The purine-utilizing bacterium Clostridium acidurici 9a: a genome-guided metabolic reconsideration.</title>
        <authorList>
            <person name="Hartwich K."/>
            <person name="Poehlein A."/>
            <person name="Daniel R."/>
        </authorList>
    </citation>
    <scope>NUCLEOTIDE SEQUENCE [LARGE SCALE GENOMIC DNA]</scope>
    <source>
        <strain evidence="12">ATCC 7906 / DSM 604 / BCRC 14475 / CIP 104303 / KCTC 5404 / NCIMB 10678 / 9a</strain>
    </source>
</reference>
<evidence type="ECO:0000256" key="2">
    <source>
        <dbReference type="ARBA" id="ARBA00004496"/>
    </source>
</evidence>
<comment type="similarity">
    <text evidence="10">Belongs to the PRA-PH family.</text>
</comment>
<comment type="subcellular location">
    <subcellularLocation>
        <location evidence="2 10">Cytoplasm</location>
    </subcellularLocation>
</comment>
<dbReference type="Gene3D" id="1.10.287.1080">
    <property type="entry name" value="MazG-like"/>
    <property type="match status" value="1"/>
</dbReference>
<dbReference type="eggNOG" id="COG0140">
    <property type="taxonomic scope" value="Bacteria"/>
</dbReference>
<keyword evidence="9 10" id="KW-0368">Histidine biosynthesis</keyword>
<accession>K0AY95</accession>
<evidence type="ECO:0000256" key="7">
    <source>
        <dbReference type="ARBA" id="ARBA00022801"/>
    </source>
</evidence>
<dbReference type="GO" id="GO:0005524">
    <property type="term" value="F:ATP binding"/>
    <property type="evidence" value="ECO:0007669"/>
    <property type="project" value="UniProtKB-KW"/>
</dbReference>
<dbReference type="InterPro" id="IPR021130">
    <property type="entry name" value="PRib-ATP_PPHydrolase-like"/>
</dbReference>
<keyword evidence="7 10" id="KW-0378">Hydrolase</keyword>
<keyword evidence="4 10" id="KW-0963">Cytoplasm</keyword>
<dbReference type="UniPathway" id="UPA00031">
    <property type="reaction ID" value="UER00007"/>
</dbReference>
<evidence type="ECO:0000256" key="1">
    <source>
        <dbReference type="ARBA" id="ARBA00001460"/>
    </source>
</evidence>
<dbReference type="CDD" id="cd11534">
    <property type="entry name" value="NTP-PPase_HisIE_like"/>
    <property type="match status" value="1"/>
</dbReference>
<evidence type="ECO:0000256" key="8">
    <source>
        <dbReference type="ARBA" id="ARBA00022840"/>
    </source>
</evidence>
<sequence>MDSVDNIISKLYSVIEERKQNPEEKSYTTYLFREGIDKILKKVGEESSEVIIGAKNNSKEEVIYETSDLVYHMLVLLVEMGISIDDIKQELYKRHSK</sequence>
<keyword evidence="12" id="KW-1185">Reference proteome</keyword>
<protein>
    <recommendedName>
        <fullName evidence="10">Phosphoribosyl-ATP pyrophosphatase</fullName>
        <shortName evidence="10">PRA-PH</shortName>
        <ecNumber evidence="10">3.6.1.31</ecNumber>
    </recommendedName>
</protein>
<evidence type="ECO:0000313" key="12">
    <source>
        <dbReference type="Proteomes" id="UP000006094"/>
    </source>
</evidence>
<dbReference type="HAMAP" id="MF_01020">
    <property type="entry name" value="HisE"/>
    <property type="match status" value="1"/>
</dbReference>
<gene>
    <name evidence="10 11" type="primary">hisE</name>
    <name evidence="11" type="ordered locus">Curi_c17510</name>
</gene>
<dbReference type="PANTHER" id="PTHR42945">
    <property type="entry name" value="HISTIDINE BIOSYNTHESIS BIFUNCTIONAL PROTEIN"/>
    <property type="match status" value="1"/>
</dbReference>
<evidence type="ECO:0000313" key="11">
    <source>
        <dbReference type="EMBL" id="AFS78758.1"/>
    </source>
</evidence>
<dbReference type="GO" id="GO:0005737">
    <property type="term" value="C:cytoplasm"/>
    <property type="evidence" value="ECO:0007669"/>
    <property type="project" value="UniProtKB-SubCell"/>
</dbReference>